<keyword evidence="5" id="KW-1015">Disulfide bond</keyword>
<organism evidence="14 15">
    <name type="scientific">Trachipleistophora hominis</name>
    <name type="common">Microsporidian parasite</name>
    <dbReference type="NCBI Taxonomy" id="72359"/>
    <lineage>
        <taxon>Eukaryota</taxon>
        <taxon>Fungi</taxon>
        <taxon>Fungi incertae sedis</taxon>
        <taxon>Microsporidia</taxon>
        <taxon>Pleistophoridae</taxon>
        <taxon>Trachipleistophora</taxon>
    </lineage>
</organism>
<feature type="binding site" evidence="8">
    <location>
        <position position="422"/>
    </location>
    <ligand>
        <name>FAD</name>
        <dbReference type="ChEBI" id="CHEBI:57692"/>
    </ligand>
</feature>
<dbReference type="SUPFAM" id="SSF55424">
    <property type="entry name" value="FAD/NAD-linked reductases, dimerisation (C-terminal) domain"/>
    <property type="match status" value="1"/>
</dbReference>
<dbReference type="InterPro" id="IPR001100">
    <property type="entry name" value="Pyr_nuc-diS_OxRdtase"/>
</dbReference>
<comment type="similarity">
    <text evidence="1 10">Belongs to the class-I pyridine nucleotide-disulfide oxidoreductase family.</text>
</comment>
<dbReference type="VEuPathDB" id="MicrosporidiaDB:THOM_0665"/>
<dbReference type="PROSITE" id="PS00076">
    <property type="entry name" value="PYRIDINE_REDOX_1"/>
    <property type="match status" value="1"/>
</dbReference>
<dbReference type="GO" id="GO:0034599">
    <property type="term" value="P:cellular response to oxidative stress"/>
    <property type="evidence" value="ECO:0007669"/>
    <property type="project" value="TreeGrafter"/>
</dbReference>
<feature type="active site" description="Proton acceptor" evidence="7">
    <location>
        <position position="555"/>
    </location>
</feature>
<dbReference type="EC" id="1.8.1.7" evidence="14"/>
<dbReference type="InterPro" id="IPR012999">
    <property type="entry name" value="Pyr_OxRdtase_I_AS"/>
</dbReference>
<dbReference type="GO" id="GO:0006749">
    <property type="term" value="P:glutathione metabolic process"/>
    <property type="evidence" value="ECO:0007669"/>
    <property type="project" value="EnsemblFungi"/>
</dbReference>
<accession>L7JY11</accession>
<evidence type="ECO:0000256" key="3">
    <source>
        <dbReference type="ARBA" id="ARBA00022827"/>
    </source>
</evidence>
<dbReference type="InterPro" id="IPR016156">
    <property type="entry name" value="FAD/NAD-linked_Rdtase_dimer_sf"/>
</dbReference>
<dbReference type="OMA" id="GTCINWG"/>
<dbReference type="PIRSF" id="PIRSF000350">
    <property type="entry name" value="Mercury_reductase_MerA"/>
    <property type="match status" value="1"/>
</dbReference>
<feature type="domain" description="FAD/NAD(P)-binding" evidence="13">
    <location>
        <begin position="2"/>
        <end position="234"/>
    </location>
</feature>
<keyword evidence="2 10" id="KW-0285">Flavoprotein</keyword>
<dbReference type="InParanoid" id="L7JY11"/>
<evidence type="ECO:0000256" key="5">
    <source>
        <dbReference type="ARBA" id="ARBA00023157"/>
    </source>
</evidence>
<proteinExistence type="inferred from homology"/>
<dbReference type="GO" id="GO:0045454">
    <property type="term" value="P:cell redox homeostasis"/>
    <property type="evidence" value="ECO:0007669"/>
    <property type="project" value="EnsemblFungi"/>
</dbReference>
<keyword evidence="8" id="KW-0520">NAD</keyword>
<dbReference type="PANTHER" id="PTHR42737:SF1">
    <property type="entry name" value="GLUTATHIONE REDUCTASE"/>
    <property type="match status" value="1"/>
</dbReference>
<dbReference type="Gene3D" id="3.50.50.60">
    <property type="entry name" value="FAD/NAD(P)-binding domain"/>
    <property type="match status" value="4"/>
</dbReference>
<name>L7JY11_TRAHO</name>
<evidence type="ECO:0000256" key="7">
    <source>
        <dbReference type="PIRSR" id="PIRSR000350-2"/>
    </source>
</evidence>
<keyword evidence="6 10" id="KW-0676">Redox-active center</keyword>
<dbReference type="GO" id="GO:0005739">
    <property type="term" value="C:mitochondrion"/>
    <property type="evidence" value="ECO:0007669"/>
    <property type="project" value="EnsemblFungi"/>
</dbReference>
<feature type="disulfide bond" description="Redox-active" evidence="9">
    <location>
        <begin position="39"/>
        <end position="44"/>
    </location>
</feature>
<sequence length="578" mass="64744">MYDLIVIGGGSGGMAAAREAAKFNKRVLLVEKGELGGTCVNLGCVPKKITYNMTSIVEQMQLASSYGMQARYELNYELFKRCRDDVIRRLNAIYEKLLGNSNVEIIRGYARVISAGEVEVNGQVYKGTYILLASGSKPKALKIKGAEFVRYSDDFFYLTSIPKKTVIIGSGYISLEIAFMLALLGSDVSIVLRGKHFLSHFDTLFDAVVKEQLKKYRIETYYEENVLEVREESNDETNEGMMNGEDMVGNEGMMSNNETKEGMMSEEESENNEKKNRSNCKNSKSANEQISAEQKENDVPLDTSYGSKIKHMKVIDVSKEEIGRKVRFDIRGQKIDIEHKEDVYEIHKDELRVELEGQRTSKGVYEVVLKNTTIKNVNFVMCAIGRDCDLSYVQLPVHTYNNYAVVDHKFMTSVPNVYAVGDLVGPDHMLTPFAIFCSRKLVRFLFNDEPMPADVYEFVPSVIFTHPPCASVGLSEAAASAKYDSVEVYETRFNNLLYALSEHKTASVFKAIVHRGQVVGLHLFGNGVDEMVQGFALSMKNGLSLSDLNNCVCVHPTAAEEVVTLCRVTPRAADKRDH</sequence>
<keyword evidence="4 10" id="KW-0560">Oxidoreductase</keyword>
<evidence type="ECO:0000256" key="9">
    <source>
        <dbReference type="PIRSR" id="PIRSR000350-4"/>
    </source>
</evidence>
<feature type="region of interest" description="Disordered" evidence="11">
    <location>
        <begin position="230"/>
        <end position="304"/>
    </location>
</feature>
<dbReference type="PRINTS" id="PR00368">
    <property type="entry name" value="FADPNR"/>
</dbReference>
<dbReference type="OrthoDB" id="5956163at2759"/>
<feature type="binding site" evidence="8">
    <location>
        <position position="48"/>
    </location>
    <ligand>
        <name>FAD</name>
        <dbReference type="ChEBI" id="CHEBI:57692"/>
    </ligand>
</feature>
<keyword evidence="3 8" id="KW-0274">FAD</keyword>
<evidence type="ECO:0000313" key="15">
    <source>
        <dbReference type="Proteomes" id="UP000011185"/>
    </source>
</evidence>
<dbReference type="InterPro" id="IPR004099">
    <property type="entry name" value="Pyr_nucl-diS_OxRdtase_dimer"/>
</dbReference>
<dbReference type="PRINTS" id="PR00411">
    <property type="entry name" value="PNDRDTASEI"/>
</dbReference>
<evidence type="ECO:0000259" key="13">
    <source>
        <dbReference type="Pfam" id="PF07992"/>
    </source>
</evidence>
<dbReference type="STRING" id="72359.L7JY11"/>
<protein>
    <submittedName>
        <fullName evidence="14">Pyridine nucleotide-disulfide oxidoreductase</fullName>
        <ecNumber evidence="14">1.8.1.7</ecNumber>
    </submittedName>
</protein>
<dbReference type="PANTHER" id="PTHR42737">
    <property type="entry name" value="GLUTATHIONE REDUCTASE"/>
    <property type="match status" value="1"/>
</dbReference>
<dbReference type="Pfam" id="PF02852">
    <property type="entry name" value="Pyr_redox_dim"/>
    <property type="match status" value="1"/>
</dbReference>
<evidence type="ECO:0000256" key="1">
    <source>
        <dbReference type="ARBA" id="ARBA00007532"/>
    </source>
</evidence>
<dbReference type="AlphaFoldDB" id="L7JY11"/>
<feature type="domain" description="Pyridine nucleotide-disulphide oxidoreductase dimerisation" evidence="12">
    <location>
        <begin position="459"/>
        <end position="564"/>
    </location>
</feature>
<evidence type="ECO:0000256" key="2">
    <source>
        <dbReference type="ARBA" id="ARBA00022630"/>
    </source>
</evidence>
<dbReference type="InterPro" id="IPR023753">
    <property type="entry name" value="FAD/NAD-binding_dom"/>
</dbReference>
<dbReference type="InterPro" id="IPR036188">
    <property type="entry name" value="FAD/NAD-bd_sf"/>
</dbReference>
<dbReference type="HOGENOM" id="CLU_016755_2_2_1"/>
<dbReference type="Proteomes" id="UP000011185">
    <property type="component" value="Unassembled WGS sequence"/>
</dbReference>
<comment type="cofactor">
    <cofactor evidence="8">
        <name>FAD</name>
        <dbReference type="ChEBI" id="CHEBI:57692"/>
    </cofactor>
    <text evidence="8">Binds 1 FAD per subunit.</text>
</comment>
<gene>
    <name evidence="14" type="ORF">THOM_0665</name>
</gene>
<dbReference type="GO" id="GO:0050660">
    <property type="term" value="F:flavin adenine dinucleotide binding"/>
    <property type="evidence" value="ECO:0007669"/>
    <property type="project" value="InterPro"/>
</dbReference>
<feature type="domain" description="FAD/NAD(P)-binding" evidence="13">
    <location>
        <begin position="317"/>
        <end position="428"/>
    </location>
</feature>
<reference evidence="14 15" key="1">
    <citation type="journal article" date="2012" name="PLoS Pathog.">
        <title>The genome of the obligate intracellular parasite Trachipleistophora hominis: new insights into microsporidian genome dynamics and reductive evolution.</title>
        <authorList>
            <person name="Heinz E."/>
            <person name="Williams T.A."/>
            <person name="Nakjang S."/>
            <person name="Noel C.J."/>
            <person name="Swan D.C."/>
            <person name="Goldberg A.V."/>
            <person name="Harris S.R."/>
            <person name="Weinmaier T."/>
            <person name="Markert S."/>
            <person name="Becher D."/>
            <person name="Bernhardt J."/>
            <person name="Dagan T."/>
            <person name="Hacker C."/>
            <person name="Lucocq J.M."/>
            <person name="Schweder T."/>
            <person name="Rattei T."/>
            <person name="Hall N."/>
            <person name="Hirt R.P."/>
            <person name="Embley T.M."/>
        </authorList>
    </citation>
    <scope>NUCLEOTIDE SEQUENCE [LARGE SCALE GENOMIC DNA]</scope>
</reference>
<evidence type="ECO:0000259" key="12">
    <source>
        <dbReference type="Pfam" id="PF02852"/>
    </source>
</evidence>
<evidence type="ECO:0000256" key="8">
    <source>
        <dbReference type="PIRSR" id="PIRSR000350-3"/>
    </source>
</evidence>
<dbReference type="GO" id="GO:0004362">
    <property type="term" value="F:glutathione-disulfide reductase (NADPH) activity"/>
    <property type="evidence" value="ECO:0007669"/>
    <property type="project" value="UniProtKB-EC"/>
</dbReference>
<feature type="binding site" evidence="8">
    <location>
        <begin position="169"/>
        <end position="176"/>
    </location>
    <ligand>
        <name>NAD(+)</name>
        <dbReference type="ChEBI" id="CHEBI:57540"/>
    </ligand>
</feature>
<keyword evidence="8" id="KW-0547">Nucleotide-binding</keyword>
<evidence type="ECO:0000256" key="6">
    <source>
        <dbReference type="ARBA" id="ARBA00023284"/>
    </source>
</evidence>
<evidence type="ECO:0000256" key="10">
    <source>
        <dbReference type="RuleBase" id="RU003691"/>
    </source>
</evidence>
<keyword evidence="15" id="KW-1185">Reference proteome</keyword>
<dbReference type="Pfam" id="PF07992">
    <property type="entry name" value="Pyr_redox_2"/>
    <property type="match status" value="2"/>
</dbReference>
<dbReference type="EMBL" id="JH993854">
    <property type="protein sequence ID" value="ELQ76353.1"/>
    <property type="molecule type" value="Genomic_DNA"/>
</dbReference>
<dbReference type="FunCoup" id="L7JY11">
    <property type="interactions" value="164"/>
</dbReference>
<dbReference type="GO" id="GO:0005829">
    <property type="term" value="C:cytosol"/>
    <property type="evidence" value="ECO:0007669"/>
    <property type="project" value="EnsemblFungi"/>
</dbReference>
<dbReference type="Gene3D" id="3.30.390.30">
    <property type="match status" value="1"/>
</dbReference>
<feature type="binding site" evidence="8">
    <location>
        <position position="385"/>
    </location>
    <ligand>
        <name>NAD(+)</name>
        <dbReference type="ChEBI" id="CHEBI:57540"/>
    </ligand>
</feature>
<dbReference type="InterPro" id="IPR046952">
    <property type="entry name" value="GSHR/TRXR-like"/>
</dbReference>
<evidence type="ECO:0000256" key="11">
    <source>
        <dbReference type="SAM" id="MobiDB-lite"/>
    </source>
</evidence>
<evidence type="ECO:0000313" key="14">
    <source>
        <dbReference type="EMBL" id="ELQ76353.1"/>
    </source>
</evidence>
<dbReference type="SUPFAM" id="SSF51905">
    <property type="entry name" value="FAD/NAD(P)-binding domain"/>
    <property type="match status" value="2"/>
</dbReference>
<evidence type="ECO:0000256" key="4">
    <source>
        <dbReference type="ARBA" id="ARBA00023002"/>
    </source>
</evidence>